<dbReference type="PRINTS" id="PR00503">
    <property type="entry name" value="BROMODOMAIN"/>
</dbReference>
<reference evidence="6 7" key="1">
    <citation type="submission" date="2015-12" db="EMBL/GenBank/DDBJ databases">
        <title>Dictyostelia acquired genes for synthesis and detection of signals that induce cell-type specialization by lateral gene transfer from prokaryotes.</title>
        <authorList>
            <person name="Gloeckner G."/>
            <person name="Schaap P."/>
        </authorList>
    </citation>
    <scope>NUCLEOTIDE SEQUENCE [LARGE SCALE GENOMIC DNA]</scope>
    <source>
        <strain evidence="6 7">TK</strain>
    </source>
</reference>
<dbReference type="EMBL" id="LODT01000029">
    <property type="protein sequence ID" value="KYQ92598.1"/>
    <property type="molecule type" value="Genomic_DNA"/>
</dbReference>
<feature type="compositionally biased region" description="Low complexity" evidence="4">
    <location>
        <begin position="364"/>
        <end position="373"/>
    </location>
</feature>
<dbReference type="OMA" id="MNTEYDE"/>
<evidence type="ECO:0000256" key="4">
    <source>
        <dbReference type="SAM" id="MobiDB-lite"/>
    </source>
</evidence>
<dbReference type="Gene3D" id="1.20.920.10">
    <property type="entry name" value="Bromodomain-like"/>
    <property type="match status" value="1"/>
</dbReference>
<keyword evidence="7" id="KW-1185">Reference proteome</keyword>
<dbReference type="SUPFAM" id="SSF47370">
    <property type="entry name" value="Bromodomain"/>
    <property type="match status" value="1"/>
</dbReference>
<name>A0A151ZF58_TIELA</name>
<dbReference type="InterPro" id="IPR001487">
    <property type="entry name" value="Bromodomain"/>
</dbReference>
<dbReference type="CDD" id="cd04369">
    <property type="entry name" value="Bromodomain"/>
    <property type="match status" value="1"/>
</dbReference>
<sequence>MNTEYDEYIEKSTKSLSTRLLLDIIKKSEGIVDWETVRNQLVEYLNKYVNDYQLLEKERTDSELEVIFKDSEEIKNYYNTLQETLSKNHEDLELLIRDTRKELLLKNIVEINDRLVDKDNETKKYVQEFRDYQRVQLEKQKQIEEEEQRKKEEEELKAMQRKSLLATMLKIWKTLNGHRHAYVFKYPITHDEAPDYDKVIKHRMDLSKLKKNVEDGVYSTLQEFHKDVVLIFKNAMEYNEEKSDIYLMAETMKKFAEKELESHATQLQQLQQQQELLKSPGLTSTSITPSPSPSPLTRGRKLHRSMSKSTISTSTNPSSNPTSPDQVESEEVEGVLDQTSYTLDDSSPNSNTSHKLSKNRASLRRQSSSSTKSETIDLDQSPDLPSKKLKKLKTQL</sequence>
<proteinExistence type="predicted"/>
<dbReference type="SMART" id="SM00297">
    <property type="entry name" value="BROMO"/>
    <property type="match status" value="1"/>
</dbReference>
<feature type="coiled-coil region" evidence="3">
    <location>
        <begin position="45"/>
        <end position="102"/>
    </location>
</feature>
<dbReference type="PROSITE" id="PS50014">
    <property type="entry name" value="BROMODOMAIN_2"/>
    <property type="match status" value="1"/>
</dbReference>
<feature type="region of interest" description="Disordered" evidence="4">
    <location>
        <begin position="281"/>
        <end position="396"/>
    </location>
</feature>
<evidence type="ECO:0000256" key="2">
    <source>
        <dbReference type="PROSITE-ProRule" id="PRU00035"/>
    </source>
</evidence>
<dbReference type="Pfam" id="PF00439">
    <property type="entry name" value="Bromodomain"/>
    <property type="match status" value="1"/>
</dbReference>
<feature type="domain" description="Bromo" evidence="5">
    <location>
        <begin position="176"/>
        <end position="246"/>
    </location>
</feature>
<comment type="caution">
    <text evidence="6">The sequence shown here is derived from an EMBL/GenBank/DDBJ whole genome shotgun (WGS) entry which is preliminary data.</text>
</comment>
<keyword evidence="1 2" id="KW-0103">Bromodomain</keyword>
<keyword evidence="3" id="KW-0175">Coiled coil</keyword>
<dbReference type="STRING" id="361077.A0A151ZF58"/>
<organism evidence="6 7">
    <name type="scientific">Tieghemostelium lacteum</name>
    <name type="common">Slime mold</name>
    <name type="synonym">Dictyostelium lacteum</name>
    <dbReference type="NCBI Taxonomy" id="361077"/>
    <lineage>
        <taxon>Eukaryota</taxon>
        <taxon>Amoebozoa</taxon>
        <taxon>Evosea</taxon>
        <taxon>Eumycetozoa</taxon>
        <taxon>Dictyostelia</taxon>
        <taxon>Dictyosteliales</taxon>
        <taxon>Raperosteliaceae</taxon>
        <taxon>Tieghemostelium</taxon>
    </lineage>
</organism>
<feature type="compositionally biased region" description="Basic residues" evidence="4">
    <location>
        <begin position="387"/>
        <end position="396"/>
    </location>
</feature>
<feature type="compositionally biased region" description="Polar residues" evidence="4">
    <location>
        <begin position="337"/>
        <end position="354"/>
    </location>
</feature>
<gene>
    <name evidence="6" type="ORF">DLAC_06591</name>
</gene>
<dbReference type="AlphaFoldDB" id="A0A151ZF58"/>
<dbReference type="GO" id="GO:0035267">
    <property type="term" value="C:NuA4 histone acetyltransferase complex"/>
    <property type="evidence" value="ECO:0007669"/>
    <property type="project" value="TreeGrafter"/>
</dbReference>
<evidence type="ECO:0000256" key="3">
    <source>
        <dbReference type="SAM" id="Coils"/>
    </source>
</evidence>
<dbReference type="InParanoid" id="A0A151ZF58"/>
<evidence type="ECO:0000256" key="1">
    <source>
        <dbReference type="ARBA" id="ARBA00023117"/>
    </source>
</evidence>
<accession>A0A151ZF58</accession>
<protein>
    <submittedName>
        <fullName evidence="6">Bromodomain-containing protein</fullName>
    </submittedName>
</protein>
<evidence type="ECO:0000313" key="6">
    <source>
        <dbReference type="EMBL" id="KYQ92598.1"/>
    </source>
</evidence>
<feature type="coiled-coil region" evidence="3">
    <location>
        <begin position="134"/>
        <end position="163"/>
    </location>
</feature>
<evidence type="ECO:0000259" key="5">
    <source>
        <dbReference type="PROSITE" id="PS50014"/>
    </source>
</evidence>
<dbReference type="FunCoup" id="A0A151ZF58">
    <property type="interactions" value="341"/>
</dbReference>
<feature type="compositionally biased region" description="Low complexity" evidence="4">
    <location>
        <begin position="307"/>
        <end position="324"/>
    </location>
</feature>
<dbReference type="InterPro" id="IPR036427">
    <property type="entry name" value="Bromodomain-like_sf"/>
</dbReference>
<dbReference type="OrthoDB" id="1742084at2759"/>
<dbReference type="PANTHER" id="PTHR15398:SF4">
    <property type="entry name" value="BROMODOMAIN-CONTAINING PROTEIN 8 ISOFORM X1"/>
    <property type="match status" value="1"/>
</dbReference>
<dbReference type="PANTHER" id="PTHR15398">
    <property type="entry name" value="BROMODOMAIN-CONTAINING PROTEIN 8"/>
    <property type="match status" value="1"/>
</dbReference>
<evidence type="ECO:0000313" key="7">
    <source>
        <dbReference type="Proteomes" id="UP000076078"/>
    </source>
</evidence>
<dbReference type="Proteomes" id="UP000076078">
    <property type="component" value="Unassembled WGS sequence"/>
</dbReference>